<keyword evidence="2" id="KW-1185">Reference proteome</keyword>
<name>A0A7M1RTW2_9CAUD</name>
<evidence type="ECO:0000313" key="2">
    <source>
        <dbReference type="Proteomes" id="UP000594129"/>
    </source>
</evidence>
<dbReference type="RefSeq" id="YP_010113418.1">
    <property type="nucleotide sequence ID" value="NC_055902.1"/>
</dbReference>
<proteinExistence type="predicted"/>
<dbReference type="EMBL" id="MT774409">
    <property type="protein sequence ID" value="QOR57778.1"/>
    <property type="molecule type" value="Genomic_DNA"/>
</dbReference>
<reference evidence="1 2" key="1">
    <citation type="submission" date="2020-07" db="EMBL/GenBank/DDBJ databases">
        <title>Taxonomic proposal: Crassvirales, a new order of highly abundant and diverse bacterial viruses.</title>
        <authorList>
            <person name="Shkoporov A.N."/>
            <person name="Stockdale S.R."/>
            <person name="Guerin E."/>
            <person name="Ross R.P."/>
            <person name="Hill C."/>
        </authorList>
    </citation>
    <scope>NUCLEOTIDE SEQUENCE [LARGE SCALE GENOMIC DNA]</scope>
</reference>
<protein>
    <submittedName>
        <fullName evidence="1">Uncharacterized protein</fullName>
    </submittedName>
</protein>
<organism evidence="1 2">
    <name type="scientific">uncultured phage cr131_1</name>
    <dbReference type="NCBI Taxonomy" id="2772093"/>
    <lineage>
        <taxon>Viruses</taxon>
        <taxon>Duplodnaviria</taxon>
        <taxon>Heunggongvirae</taxon>
        <taxon>Uroviricota</taxon>
        <taxon>Caudoviricetes</taxon>
        <taxon>Crassvirales</taxon>
        <taxon>Suoliviridae</taxon>
        <taxon>Oafivirinae</taxon>
        <taxon>Cacepaovirus</taxon>
        <taxon>Cacepaovirus simiae</taxon>
    </lineage>
</organism>
<dbReference type="KEGG" id="vg:65131937"/>
<dbReference type="Proteomes" id="UP000594129">
    <property type="component" value="Segment"/>
</dbReference>
<evidence type="ECO:0000313" key="1">
    <source>
        <dbReference type="EMBL" id="QOR57778.1"/>
    </source>
</evidence>
<sequence>MKKPRPGQFFSVHGKVYRVMKRKNGCDGCVLNEIFLCPSIRDIRYNNFNPECAANGIIFVNV</sequence>
<dbReference type="GeneID" id="65131937"/>
<accession>A0A7M1RTW2</accession>